<keyword evidence="3" id="KW-1185">Reference proteome</keyword>
<comment type="caution">
    <text evidence="2">The sequence shown here is derived from an EMBL/GenBank/DDBJ whole genome shotgun (WGS) entry which is preliminary data.</text>
</comment>
<accession>A0A9Q3CYW0</accession>
<reference evidence="2" key="1">
    <citation type="submission" date="2021-03" db="EMBL/GenBank/DDBJ databases">
        <title>Draft genome sequence of rust myrtle Austropuccinia psidii MF-1, a brazilian biotype.</title>
        <authorList>
            <person name="Quecine M.C."/>
            <person name="Pachon D.M.R."/>
            <person name="Bonatelli M.L."/>
            <person name="Correr F.H."/>
            <person name="Franceschini L.M."/>
            <person name="Leite T.F."/>
            <person name="Margarido G.R.A."/>
            <person name="Almeida C.A."/>
            <person name="Ferrarezi J.A."/>
            <person name="Labate C.A."/>
        </authorList>
    </citation>
    <scope>NUCLEOTIDE SEQUENCE</scope>
    <source>
        <strain evidence="2">MF-1</strain>
    </source>
</reference>
<gene>
    <name evidence="2" type="ORF">O181_030641</name>
</gene>
<dbReference type="Proteomes" id="UP000765509">
    <property type="component" value="Unassembled WGS sequence"/>
</dbReference>
<dbReference type="AlphaFoldDB" id="A0A9Q3CYW0"/>
<protein>
    <submittedName>
        <fullName evidence="2">Uncharacterized protein</fullName>
    </submittedName>
</protein>
<feature type="compositionally biased region" description="Acidic residues" evidence="1">
    <location>
        <begin position="48"/>
        <end position="60"/>
    </location>
</feature>
<feature type="region of interest" description="Disordered" evidence="1">
    <location>
        <begin position="36"/>
        <end position="79"/>
    </location>
</feature>
<name>A0A9Q3CYW0_9BASI</name>
<evidence type="ECO:0000256" key="1">
    <source>
        <dbReference type="SAM" id="MobiDB-lite"/>
    </source>
</evidence>
<evidence type="ECO:0000313" key="2">
    <source>
        <dbReference type="EMBL" id="MBW0490926.1"/>
    </source>
</evidence>
<feature type="compositionally biased region" description="Basic and acidic residues" evidence="1">
    <location>
        <begin position="37"/>
        <end position="47"/>
    </location>
</feature>
<proteinExistence type="predicted"/>
<feature type="region of interest" description="Disordered" evidence="1">
    <location>
        <begin position="1"/>
        <end position="21"/>
    </location>
</feature>
<dbReference type="EMBL" id="AVOT02010820">
    <property type="protein sequence ID" value="MBW0490926.1"/>
    <property type="molecule type" value="Genomic_DNA"/>
</dbReference>
<evidence type="ECO:0000313" key="3">
    <source>
        <dbReference type="Proteomes" id="UP000765509"/>
    </source>
</evidence>
<organism evidence="2 3">
    <name type="scientific">Austropuccinia psidii MF-1</name>
    <dbReference type="NCBI Taxonomy" id="1389203"/>
    <lineage>
        <taxon>Eukaryota</taxon>
        <taxon>Fungi</taxon>
        <taxon>Dikarya</taxon>
        <taxon>Basidiomycota</taxon>
        <taxon>Pucciniomycotina</taxon>
        <taxon>Pucciniomycetes</taxon>
        <taxon>Pucciniales</taxon>
        <taxon>Sphaerophragmiaceae</taxon>
        <taxon>Austropuccinia</taxon>
    </lineage>
</organism>
<sequence length="204" mass="22852">MEGAEPFRRGGMKSRRSRSFSGSLGGYLAIYQQPRSRLGEAEYQERQESEEEEESEETEVEASLADAPEASETQNLALSNPPLVYQVDGAVCPRDNSRATAIKAPSMKAHDSFDGTKAHKLRVFIQSYQLIFHNYPENFFSDRNKVLFSLVDLENRLNHISQISPMKTHPTSSITGSCFKPSFSLFLVIPMKSGKLKKSLIISV</sequence>